<feature type="compositionally biased region" description="Basic and acidic residues" evidence="1">
    <location>
        <begin position="654"/>
        <end position="665"/>
    </location>
</feature>
<keyword evidence="2" id="KW-1133">Transmembrane helix</keyword>
<dbReference type="Gene3D" id="1.20.120.20">
    <property type="entry name" value="Apolipoprotein"/>
    <property type="match status" value="1"/>
</dbReference>
<feature type="chain" id="PRO_5045481713" evidence="3">
    <location>
        <begin position="23"/>
        <end position="732"/>
    </location>
</feature>
<feature type="signal peptide" evidence="3">
    <location>
        <begin position="1"/>
        <end position="22"/>
    </location>
</feature>
<feature type="region of interest" description="Disordered" evidence="1">
    <location>
        <begin position="97"/>
        <end position="150"/>
    </location>
</feature>
<feature type="compositionally biased region" description="Basic and acidic residues" evidence="1">
    <location>
        <begin position="595"/>
        <end position="604"/>
    </location>
</feature>
<evidence type="ECO:0000256" key="3">
    <source>
        <dbReference type="SAM" id="SignalP"/>
    </source>
</evidence>
<evidence type="ECO:0000313" key="5">
    <source>
        <dbReference type="Proteomes" id="UP000827721"/>
    </source>
</evidence>
<accession>A0ABQ8IBB6</accession>
<reference evidence="4 5" key="1">
    <citation type="submission" date="2021-02" db="EMBL/GenBank/DDBJ databases">
        <title>Plant Genome Project.</title>
        <authorList>
            <person name="Zhang R.-G."/>
        </authorList>
    </citation>
    <scope>NUCLEOTIDE SEQUENCE [LARGE SCALE GENOMIC DNA]</scope>
    <source>
        <tissue evidence="4">Leaves</tissue>
    </source>
</reference>
<evidence type="ECO:0000256" key="2">
    <source>
        <dbReference type="SAM" id="Phobius"/>
    </source>
</evidence>
<feature type="compositionally biased region" description="Basic and acidic residues" evidence="1">
    <location>
        <begin position="121"/>
        <end position="150"/>
    </location>
</feature>
<dbReference type="PANTHER" id="PTHR34360">
    <property type="entry name" value="OS08G0519400 PROTEIN"/>
    <property type="match status" value="1"/>
</dbReference>
<feature type="compositionally biased region" description="Low complexity" evidence="1">
    <location>
        <begin position="692"/>
        <end position="707"/>
    </location>
</feature>
<protein>
    <submittedName>
        <fullName evidence="4">Uncharacterized protein</fullName>
    </submittedName>
</protein>
<dbReference type="PANTHER" id="PTHR34360:SF1">
    <property type="entry name" value="OS08G0519400 PROTEIN"/>
    <property type="match status" value="1"/>
</dbReference>
<dbReference type="Proteomes" id="UP000827721">
    <property type="component" value="Unassembled WGS sequence"/>
</dbReference>
<comment type="caution">
    <text evidence="4">The sequence shown here is derived from an EMBL/GenBank/DDBJ whole genome shotgun (WGS) entry which is preliminary data.</text>
</comment>
<dbReference type="SUPFAM" id="SSF57997">
    <property type="entry name" value="Tropomyosin"/>
    <property type="match status" value="1"/>
</dbReference>
<keyword evidence="2" id="KW-0812">Transmembrane</keyword>
<feature type="region of interest" description="Disordered" evidence="1">
    <location>
        <begin position="583"/>
        <end position="622"/>
    </location>
</feature>
<feature type="compositionally biased region" description="Polar residues" evidence="1">
    <location>
        <begin position="583"/>
        <end position="592"/>
    </location>
</feature>
<keyword evidence="5" id="KW-1185">Reference proteome</keyword>
<name>A0ABQ8IBB6_9ROSI</name>
<dbReference type="SUPFAM" id="SSF58113">
    <property type="entry name" value="Apolipoprotein A-I"/>
    <property type="match status" value="1"/>
</dbReference>
<feature type="compositionally biased region" description="Low complexity" evidence="1">
    <location>
        <begin position="609"/>
        <end position="622"/>
    </location>
</feature>
<gene>
    <name evidence="4" type="ORF">JRO89_XS03G0231200</name>
</gene>
<feature type="region of interest" description="Disordered" evidence="1">
    <location>
        <begin position="647"/>
        <end position="710"/>
    </location>
</feature>
<dbReference type="EMBL" id="JAFEMO010000003">
    <property type="protein sequence ID" value="KAH7573949.1"/>
    <property type="molecule type" value="Genomic_DNA"/>
</dbReference>
<dbReference type="Gene3D" id="1.10.287.1490">
    <property type="match status" value="1"/>
</dbReference>
<feature type="transmembrane region" description="Helical" evidence="2">
    <location>
        <begin position="400"/>
        <end position="423"/>
    </location>
</feature>
<evidence type="ECO:0000313" key="4">
    <source>
        <dbReference type="EMBL" id="KAH7573949.1"/>
    </source>
</evidence>
<evidence type="ECO:0000256" key="1">
    <source>
        <dbReference type="SAM" id="MobiDB-lite"/>
    </source>
</evidence>
<keyword evidence="2" id="KW-0472">Membrane</keyword>
<keyword evidence="3" id="KW-0732">Signal</keyword>
<sequence>MAASKLVIFSLVFALIFAGVRADVSIDGEDMPVRGVTGSDGADSSALKIELDQLKSKIQALESRIDDKSRELKSKDEVLAQKEKLIHEKSDSISSLQRELSSLQKKGTMDAAEQVGKAHARAGELEKQVDKLKEDSQRQQREKEALEARANEAEKKISELKAKLENLQKINDEQKSKIRKTERALKVAEEEMMNAKLEATSKAKALTEVHGAWLPHWLVVHLFHCQSFIETHWNQHGKPAMDIAIQKALEKKAQAGKWAEPHVETVKTKWIPAVKDQWLVFKTNCEPHVQLLKTKTSETYEASKTAITPHVIKAQEFIDPYYQEAKKFSKPYIDQVATVAKPHVDNVRVTLKPYTKKAVHGYGEFLKSATTYHHQVQASVKETLQKHELTRALATRELEWFAASALLALPIIILFRMLSAIFCKKTKKPARHGNGHHGRRKAKRGHPDKQYLNFGLIRVSLKVSIINMDQGHDVYSVGMAVQDRQSKYANRSLSHGLFGAIKFERWQRALMIFAAPASLFLEEMERDEDVVKDIRTAETTEMAKEEGLSKEKPYGPWLLVSHFKGHKGIRNNLRVTGRAQLTQKRNVNANGGSKTGDKEDDGAGKFRKNLSGLGNNKNGGMDKASGNASGIIGGSRFQVLVEDDYPELNLEGNSGKDRRDNEPSHKQKGALTDISNKLNRKGDSETKKKVNNNKSKLNKGKGTTIKKGGIKISGGIVESGSLKKNFLEDNEK</sequence>
<proteinExistence type="predicted"/>
<organism evidence="4 5">
    <name type="scientific">Xanthoceras sorbifolium</name>
    <dbReference type="NCBI Taxonomy" id="99658"/>
    <lineage>
        <taxon>Eukaryota</taxon>
        <taxon>Viridiplantae</taxon>
        <taxon>Streptophyta</taxon>
        <taxon>Embryophyta</taxon>
        <taxon>Tracheophyta</taxon>
        <taxon>Spermatophyta</taxon>
        <taxon>Magnoliopsida</taxon>
        <taxon>eudicotyledons</taxon>
        <taxon>Gunneridae</taxon>
        <taxon>Pentapetalae</taxon>
        <taxon>rosids</taxon>
        <taxon>malvids</taxon>
        <taxon>Sapindales</taxon>
        <taxon>Sapindaceae</taxon>
        <taxon>Xanthoceroideae</taxon>
        <taxon>Xanthoceras</taxon>
    </lineage>
</organism>